<keyword evidence="4" id="KW-1185">Reference proteome</keyword>
<sequence>MRWAPGALIVLLLLLVGCAHTVAGSAHPATRAMGILPTEDEITAAVGNPLSTFGFQPFIGNVDVLPDGYRTEADATPIACVAVTDTASRIVYEAAPIVEVARLSYFNWDSGVDASGADAAVVRLSTADAARATFASFVRQWQQCDGVSVAKRAGGQTKAAFGADVSEVKETSTVLSATVRTHGGPQVQSAVYERALGVRAGTIVEVSLAITPQGQRQPTAPTPAARLVRVMLDKVG</sequence>
<evidence type="ECO:0000259" key="2">
    <source>
        <dbReference type="Pfam" id="PF14032"/>
    </source>
</evidence>
<dbReference type="Proteomes" id="UP000247781">
    <property type="component" value="Unassembled WGS sequence"/>
</dbReference>
<comment type="caution">
    <text evidence="3">The sequence shown here is derived from an EMBL/GenBank/DDBJ whole genome shotgun (WGS) entry which is preliminary data.</text>
</comment>
<protein>
    <submittedName>
        <fullName evidence="3">PknH-like protein</fullName>
    </submittedName>
</protein>
<name>A0A318HPF9_9MYCO</name>
<keyword evidence="1" id="KW-0732">Signal</keyword>
<dbReference type="PROSITE" id="PS51257">
    <property type="entry name" value="PROKAR_LIPOPROTEIN"/>
    <property type="match status" value="1"/>
</dbReference>
<reference evidence="4" key="1">
    <citation type="submission" date="2018-05" db="EMBL/GenBank/DDBJ databases">
        <authorList>
            <person name="Deangelis K."/>
            <person name="Huntemann M."/>
            <person name="Clum A."/>
            <person name="Pillay M."/>
            <person name="Palaniappan K."/>
            <person name="Varghese N."/>
            <person name="Mikhailova N."/>
            <person name="Stamatis D."/>
            <person name="Reddy T."/>
            <person name="Daum C."/>
            <person name="Shapiro N."/>
            <person name="Ivanova N."/>
            <person name="Kyrpides N."/>
            <person name="Woyke T."/>
        </authorList>
    </citation>
    <scope>NUCLEOTIDE SEQUENCE [LARGE SCALE GENOMIC DNA]</scope>
    <source>
        <strain evidence="4">GAS496</strain>
    </source>
</reference>
<accession>A0A318HPF9</accession>
<evidence type="ECO:0000256" key="1">
    <source>
        <dbReference type="SAM" id="SignalP"/>
    </source>
</evidence>
<proteinExistence type="predicted"/>
<dbReference type="InterPro" id="IPR038232">
    <property type="entry name" value="PknH-like_Extracell_sf"/>
</dbReference>
<feature type="signal peptide" evidence="1">
    <location>
        <begin position="1"/>
        <end position="28"/>
    </location>
</feature>
<evidence type="ECO:0000313" key="4">
    <source>
        <dbReference type="Proteomes" id="UP000247781"/>
    </source>
</evidence>
<dbReference type="EMBL" id="QJJU01000004">
    <property type="protein sequence ID" value="PXX10399.1"/>
    <property type="molecule type" value="Genomic_DNA"/>
</dbReference>
<feature type="chain" id="PRO_5016408422" evidence="1">
    <location>
        <begin position="29"/>
        <end position="236"/>
    </location>
</feature>
<dbReference type="OrthoDB" id="4736430at2"/>
<dbReference type="Pfam" id="PF14032">
    <property type="entry name" value="PknH_C"/>
    <property type="match status" value="1"/>
</dbReference>
<dbReference type="InterPro" id="IPR026954">
    <property type="entry name" value="PknH-like_Extracell"/>
</dbReference>
<reference evidence="3 4" key="2">
    <citation type="submission" date="2018-06" db="EMBL/GenBank/DDBJ databases">
        <title>Sequencing of bacterial isolates from soil warming experiment in Harvard Forest, Massachusetts, USA.</title>
        <authorList>
            <person name="Deangelis K.PhD."/>
        </authorList>
    </citation>
    <scope>NUCLEOTIDE SEQUENCE [LARGE SCALE GENOMIC DNA]</scope>
    <source>
        <strain evidence="3 4">GAS496</strain>
    </source>
</reference>
<feature type="domain" description="PknH-like extracellular" evidence="2">
    <location>
        <begin position="28"/>
        <end position="234"/>
    </location>
</feature>
<gene>
    <name evidence="3" type="ORF">C8E89_104197</name>
</gene>
<dbReference type="Gene3D" id="3.40.1000.70">
    <property type="entry name" value="PknH-like extracellular domain"/>
    <property type="match status" value="1"/>
</dbReference>
<dbReference type="AlphaFoldDB" id="A0A318HPF9"/>
<evidence type="ECO:0000313" key="3">
    <source>
        <dbReference type="EMBL" id="PXX10399.1"/>
    </source>
</evidence>
<dbReference type="RefSeq" id="WP_110315640.1">
    <property type="nucleotide sequence ID" value="NZ_QJJU01000004.1"/>
</dbReference>
<organism evidence="3 4">
    <name type="scientific">Mycolicibacterium moriokaense</name>
    <dbReference type="NCBI Taxonomy" id="39691"/>
    <lineage>
        <taxon>Bacteria</taxon>
        <taxon>Bacillati</taxon>
        <taxon>Actinomycetota</taxon>
        <taxon>Actinomycetes</taxon>
        <taxon>Mycobacteriales</taxon>
        <taxon>Mycobacteriaceae</taxon>
        <taxon>Mycolicibacterium</taxon>
    </lineage>
</organism>